<keyword evidence="2" id="KW-0238">DNA-binding</keyword>
<dbReference type="EMBL" id="WKJL01000001">
    <property type="protein sequence ID" value="MRW82847.1"/>
    <property type="molecule type" value="Genomic_DNA"/>
</dbReference>
<dbReference type="SMART" id="SM00347">
    <property type="entry name" value="HTH_MARR"/>
    <property type="match status" value="1"/>
</dbReference>
<evidence type="ECO:0000313" key="5">
    <source>
        <dbReference type="EMBL" id="MRW82847.1"/>
    </source>
</evidence>
<keyword evidence="3" id="KW-0804">Transcription</keyword>
<evidence type="ECO:0000259" key="4">
    <source>
        <dbReference type="PROSITE" id="PS50995"/>
    </source>
</evidence>
<dbReference type="PANTHER" id="PTHR42756:SF1">
    <property type="entry name" value="TRANSCRIPTIONAL REPRESSOR OF EMRAB OPERON"/>
    <property type="match status" value="1"/>
</dbReference>
<comment type="caution">
    <text evidence="5">The sequence shown here is derived from an EMBL/GenBank/DDBJ whole genome shotgun (WGS) entry which is preliminary data.</text>
</comment>
<dbReference type="AlphaFoldDB" id="A0A844CQ54"/>
<proteinExistence type="predicted"/>
<dbReference type="GO" id="GO:0003677">
    <property type="term" value="F:DNA binding"/>
    <property type="evidence" value="ECO:0007669"/>
    <property type="project" value="UniProtKB-KW"/>
</dbReference>
<dbReference type="Proteomes" id="UP000439986">
    <property type="component" value="Unassembled WGS sequence"/>
</dbReference>
<organism evidence="5 6">
    <name type="scientific">Duganella aquatilis</name>
    <dbReference type="NCBI Taxonomy" id="2666082"/>
    <lineage>
        <taxon>Bacteria</taxon>
        <taxon>Pseudomonadati</taxon>
        <taxon>Pseudomonadota</taxon>
        <taxon>Betaproteobacteria</taxon>
        <taxon>Burkholderiales</taxon>
        <taxon>Oxalobacteraceae</taxon>
        <taxon>Telluria group</taxon>
        <taxon>Duganella</taxon>
    </lineage>
</organism>
<dbReference type="PRINTS" id="PR00598">
    <property type="entry name" value="HTHMARR"/>
</dbReference>
<dbReference type="Pfam" id="PF12802">
    <property type="entry name" value="MarR_2"/>
    <property type="match status" value="1"/>
</dbReference>
<dbReference type="InterPro" id="IPR036388">
    <property type="entry name" value="WH-like_DNA-bd_sf"/>
</dbReference>
<evidence type="ECO:0000256" key="2">
    <source>
        <dbReference type="ARBA" id="ARBA00023125"/>
    </source>
</evidence>
<dbReference type="RefSeq" id="WP_154355886.1">
    <property type="nucleotide sequence ID" value="NZ_WKJL01000001.1"/>
</dbReference>
<reference evidence="5 6" key="1">
    <citation type="submission" date="2019-11" db="EMBL/GenBank/DDBJ databases">
        <title>Novel species isolated from a subtropical stream in China.</title>
        <authorList>
            <person name="Lu H."/>
        </authorList>
    </citation>
    <scope>NUCLEOTIDE SEQUENCE [LARGE SCALE GENOMIC DNA]</scope>
    <source>
        <strain evidence="5 6">FT26W</strain>
    </source>
</reference>
<sequence>MQTVEELQNGQFGFLISQARNAVFAALDKEMLPLDLTASQFVVVVGAMRERARTVNEFCQLAGIEPGPMSRLLDRMEAKGILRRGRDLEDRRQVNITLTEKGAALYPQINAAIHKVYGQLLHGFSEQEALAFKSALEKILLNARQ</sequence>
<evidence type="ECO:0000256" key="3">
    <source>
        <dbReference type="ARBA" id="ARBA00023163"/>
    </source>
</evidence>
<keyword evidence="6" id="KW-1185">Reference proteome</keyword>
<dbReference type="InterPro" id="IPR000835">
    <property type="entry name" value="HTH_MarR-typ"/>
</dbReference>
<keyword evidence="1" id="KW-0805">Transcription regulation</keyword>
<dbReference type="SUPFAM" id="SSF46785">
    <property type="entry name" value="Winged helix' DNA-binding domain"/>
    <property type="match status" value="1"/>
</dbReference>
<name>A0A844CQ54_9BURK</name>
<dbReference type="GO" id="GO:0003700">
    <property type="term" value="F:DNA-binding transcription factor activity"/>
    <property type="evidence" value="ECO:0007669"/>
    <property type="project" value="InterPro"/>
</dbReference>
<dbReference type="InterPro" id="IPR036390">
    <property type="entry name" value="WH_DNA-bd_sf"/>
</dbReference>
<protein>
    <submittedName>
        <fullName evidence="5">MarR family transcriptional regulator</fullName>
    </submittedName>
</protein>
<dbReference type="PANTHER" id="PTHR42756">
    <property type="entry name" value="TRANSCRIPTIONAL REGULATOR, MARR"/>
    <property type="match status" value="1"/>
</dbReference>
<dbReference type="Gene3D" id="1.10.10.10">
    <property type="entry name" value="Winged helix-like DNA-binding domain superfamily/Winged helix DNA-binding domain"/>
    <property type="match status" value="1"/>
</dbReference>
<evidence type="ECO:0000256" key="1">
    <source>
        <dbReference type="ARBA" id="ARBA00023015"/>
    </source>
</evidence>
<evidence type="ECO:0000313" key="6">
    <source>
        <dbReference type="Proteomes" id="UP000439986"/>
    </source>
</evidence>
<accession>A0A844CQ54</accession>
<feature type="domain" description="HTH marR-type" evidence="4">
    <location>
        <begin position="9"/>
        <end position="141"/>
    </location>
</feature>
<dbReference type="PROSITE" id="PS50995">
    <property type="entry name" value="HTH_MARR_2"/>
    <property type="match status" value="1"/>
</dbReference>
<gene>
    <name evidence="5" type="ORF">GJ698_01920</name>
</gene>